<gene>
    <name evidence="1" type="ORF">DAVIS_02240</name>
</gene>
<protein>
    <submittedName>
        <fullName evidence="1">Uncharacterized protein</fullName>
    </submittedName>
</protein>
<organism evidence="1 2">
    <name type="scientific">Mycobacterium marinum</name>
    <dbReference type="NCBI Taxonomy" id="1781"/>
    <lineage>
        <taxon>Bacteria</taxon>
        <taxon>Bacillati</taxon>
        <taxon>Actinomycetota</taxon>
        <taxon>Actinomycetes</taxon>
        <taxon>Mycobacteriales</taxon>
        <taxon>Mycobacteriaceae</taxon>
        <taxon>Mycobacterium</taxon>
        <taxon>Mycobacterium ulcerans group</taxon>
    </lineage>
</organism>
<dbReference type="EMBL" id="PEDF01000072">
    <property type="protein sequence ID" value="RFZ42165.1"/>
    <property type="molecule type" value="Genomic_DNA"/>
</dbReference>
<sequence length="199" mass="21329" precursor="true">MRFGRESRNGGSTGLARRCADRGLKCAVAQCSTSTIDERPTRALASLNSSAAARSVSKIWSRPFPPLHLNSTAFHSIWDICPSLIAASRDLAGVQTRAACVVRVRDRLWVCSAPVEFKTNLLTRRKPPDPYRLDGVKPTHDGTIDDLVRYMIEVLTSCSLGGAGAVVPTAARSALRAADFGVERPTVPGARRSPGGSLT</sequence>
<proteinExistence type="predicted"/>
<evidence type="ECO:0000313" key="2">
    <source>
        <dbReference type="Proteomes" id="UP000257451"/>
    </source>
</evidence>
<name>A0A3E2MWZ0_MYCMR</name>
<reference evidence="1 2" key="1">
    <citation type="journal article" date="2018" name="Sci. Rep.">
        <title>Extensive genomic diversity among Mycobacterium marinum strains revealed by whole genome sequencing.</title>
        <authorList>
            <person name="Das S."/>
            <person name="Pettersson B.M."/>
            <person name="Behra P.R."/>
            <person name="Mallick A."/>
            <person name="Cheramie M."/>
            <person name="Ramesh M."/>
            <person name="Shirreff L."/>
            <person name="DuCote T."/>
            <person name="Dasgupta S."/>
            <person name="Ennis D.G."/>
            <person name="Kirsebom L.A."/>
        </authorList>
    </citation>
    <scope>NUCLEOTIDE SEQUENCE [LARGE SCALE GENOMIC DNA]</scope>
    <source>
        <strain evidence="1 2">Davis1</strain>
    </source>
</reference>
<comment type="caution">
    <text evidence="1">The sequence shown here is derived from an EMBL/GenBank/DDBJ whole genome shotgun (WGS) entry which is preliminary data.</text>
</comment>
<accession>A0A3E2MWZ0</accession>
<dbReference type="Proteomes" id="UP000257451">
    <property type="component" value="Unassembled WGS sequence"/>
</dbReference>
<dbReference type="AlphaFoldDB" id="A0A3E2MWZ0"/>
<evidence type="ECO:0000313" key="1">
    <source>
        <dbReference type="EMBL" id="RFZ42165.1"/>
    </source>
</evidence>